<protein>
    <submittedName>
        <fullName evidence="1">Ig-like domain repeat protein</fullName>
    </submittedName>
</protein>
<sequence length="579" mass="62817">MDTPTPALNSNDLPPLQIMESFPGGLLNPHAVRHNITLRIDYEWAREDVVTIHCAETSGFGSYTSPPIPIGGFARPFQTHIDTRLVTFNLGHTVVFTYTVYRGTAEFVSQALALYVAPINLFDLPRPFIRQADNDGQGIELPVSDLDEFTLRINAWLLGAREQYFWLTANGTNADDTDFEASYWRAPVNVVDEDFQCYGFFEQNFPAAPLQALKNGSVLTLKFMAGLQGSDEPSLAQAFAHRNYIIRTGSAVTPRILSVRDRDGEVADGANTRYANVTLSGSASGELTVLDGTTPIGTASPVDGNWTHGAPGLNPGPHAFTVRLADGSGSPSSPRRINVVLSDLSLRIVEAPDDTRLDPLNALTSLTAELVYDHLPTDMVSVTVTAADGTPPAGSHTTTPVAAGNTRPIRITLPVSLVAFSVGKTMEVTFSYTRGGAAPVPSLPLRLNVLPIALERLVAPVITQANGDILDLKDIQSGANLEFGVWPLIAVSQRLSCDFAGESDTGPHNLRMWTATVNMVHRAWITNGRFGPNVSVDYLRLLKHGSKLVIRFRVNLDQATDPNTQTVFQTREYTINATP</sequence>
<dbReference type="InterPro" id="IPR013783">
    <property type="entry name" value="Ig-like_fold"/>
</dbReference>
<dbReference type="Proteomes" id="UP000663686">
    <property type="component" value="Chromosome"/>
</dbReference>
<name>A0ABX7GLC3_9PSED</name>
<reference evidence="1 2" key="1">
    <citation type="submission" date="2021-02" db="EMBL/GenBank/DDBJ databases">
        <authorList>
            <person name="Cea Torrescassana E."/>
        </authorList>
    </citation>
    <scope>NUCLEOTIDE SEQUENCE [LARGE SCALE GENOMIC DNA]</scope>
    <source>
        <strain evidence="1 2">CT364</strain>
    </source>
</reference>
<dbReference type="Gene3D" id="2.60.40.10">
    <property type="entry name" value="Immunoglobulins"/>
    <property type="match status" value="1"/>
</dbReference>
<organism evidence="1 2">
    <name type="scientific">Pseudomonas granadensis</name>
    <dbReference type="NCBI Taxonomy" id="1421430"/>
    <lineage>
        <taxon>Bacteria</taxon>
        <taxon>Pseudomonadati</taxon>
        <taxon>Pseudomonadota</taxon>
        <taxon>Gammaproteobacteria</taxon>
        <taxon>Pseudomonadales</taxon>
        <taxon>Pseudomonadaceae</taxon>
        <taxon>Pseudomonas</taxon>
    </lineage>
</organism>
<proteinExistence type="predicted"/>
<dbReference type="RefSeq" id="WP_203421550.1">
    <property type="nucleotide sequence ID" value="NZ_CP069352.1"/>
</dbReference>
<accession>A0ABX7GLC3</accession>
<keyword evidence="2" id="KW-1185">Reference proteome</keyword>
<gene>
    <name evidence="1" type="ORF">JN757_10790</name>
</gene>
<reference evidence="1 2" key="2">
    <citation type="submission" date="2021-03" db="EMBL/GenBank/DDBJ databases">
        <title>P. granadensis CT364 genome publication.</title>
        <authorList>
            <person name="Stach J."/>
            <person name="Montero-Calasanz Md.C."/>
        </authorList>
    </citation>
    <scope>NUCLEOTIDE SEQUENCE [LARGE SCALE GENOMIC DNA]</scope>
    <source>
        <strain evidence="1 2">CT364</strain>
    </source>
</reference>
<dbReference type="EMBL" id="CP069352">
    <property type="protein sequence ID" value="QRK86221.1"/>
    <property type="molecule type" value="Genomic_DNA"/>
</dbReference>
<evidence type="ECO:0000313" key="2">
    <source>
        <dbReference type="Proteomes" id="UP000663686"/>
    </source>
</evidence>
<evidence type="ECO:0000313" key="1">
    <source>
        <dbReference type="EMBL" id="QRK86221.1"/>
    </source>
</evidence>